<protein>
    <submittedName>
        <fullName evidence="1">Uncharacterized protein</fullName>
    </submittedName>
</protein>
<organism evidence="1 2">
    <name type="scientific">Zooshikella harenae</name>
    <dbReference type="NCBI Taxonomy" id="2827238"/>
    <lineage>
        <taxon>Bacteria</taxon>
        <taxon>Pseudomonadati</taxon>
        <taxon>Pseudomonadota</taxon>
        <taxon>Gammaproteobacteria</taxon>
        <taxon>Oceanospirillales</taxon>
        <taxon>Zooshikellaceae</taxon>
        <taxon>Zooshikella</taxon>
    </lineage>
</organism>
<dbReference type="EMBL" id="JAGSOY010000076">
    <property type="protein sequence ID" value="MBU2713398.1"/>
    <property type="molecule type" value="Genomic_DNA"/>
</dbReference>
<sequence>MRIDCSQKVGVLFCPFLLSQLNNLVQAMAVFNDYETVDGSLTSDAQTAIAPVLATAWQSKS</sequence>
<dbReference type="RefSeq" id="WP_215821683.1">
    <property type="nucleotide sequence ID" value="NZ_JAGSOY010000076.1"/>
</dbReference>
<keyword evidence="2" id="KW-1185">Reference proteome</keyword>
<reference evidence="1 2" key="1">
    <citation type="submission" date="2021-04" db="EMBL/GenBank/DDBJ databases">
        <authorList>
            <person name="Pira H."/>
            <person name="Risdian C."/>
            <person name="Wink J."/>
        </authorList>
    </citation>
    <scope>NUCLEOTIDE SEQUENCE [LARGE SCALE GENOMIC DNA]</scope>
    <source>
        <strain evidence="1 2">WH53</strain>
    </source>
</reference>
<accession>A0ABS5ZHR3</accession>
<dbReference type="Proteomes" id="UP000690515">
    <property type="component" value="Unassembled WGS sequence"/>
</dbReference>
<evidence type="ECO:0000313" key="2">
    <source>
        <dbReference type="Proteomes" id="UP000690515"/>
    </source>
</evidence>
<name>A0ABS5ZHR3_9GAMM</name>
<evidence type="ECO:0000313" key="1">
    <source>
        <dbReference type="EMBL" id="MBU2713398.1"/>
    </source>
</evidence>
<comment type="caution">
    <text evidence="1">The sequence shown here is derived from an EMBL/GenBank/DDBJ whole genome shotgun (WGS) entry which is preliminary data.</text>
</comment>
<gene>
    <name evidence="1" type="ORF">KCG35_20220</name>
</gene>
<proteinExistence type="predicted"/>